<accession>A0A650D7H4</accession>
<sequence length="45" mass="5295">MRHPQCLELLDTEDKLRAYLRDHADELRKVRAVLFLCELPLTDAS</sequence>
<reference evidence="1" key="1">
    <citation type="submission" date="2019-08" db="EMBL/GenBank/DDBJ databases">
        <title>Genomic analyses of Pseudomonas syringae pv. actinidiae isolated in Korea suggest the transfer of the bacterial pathogen via kiwifruit pollen.</title>
        <authorList>
            <person name="Kim G.H."/>
            <person name="Lee Y.S."/>
            <person name="Yung J.S."/>
            <person name="Koh Y.J."/>
            <person name="Poulter R.T.M."/>
            <person name="Butler M.I."/>
        </authorList>
    </citation>
    <scope>NUCLEOTIDE SEQUENCE</scope>
    <source>
        <strain evidence="1">KKB1531</strain>
    </source>
</reference>
<dbReference type="AlphaFoldDB" id="A0A650D7H4"/>
<name>A0A650D7H4_PSESF</name>
<organism evidence="1">
    <name type="scientific">Pseudomonas syringae pv. actinidiae</name>
    <dbReference type="NCBI Taxonomy" id="103796"/>
    <lineage>
        <taxon>Bacteria</taxon>
        <taxon>Pseudomonadati</taxon>
        <taxon>Pseudomonadota</taxon>
        <taxon>Gammaproteobacteria</taxon>
        <taxon>Pseudomonadales</taxon>
        <taxon>Pseudomonadaceae</taxon>
        <taxon>Pseudomonas</taxon>
        <taxon>Pseudomonas syringae</taxon>
    </lineage>
</organism>
<dbReference type="EMBL" id="MN346705">
    <property type="protein sequence ID" value="QGR26398.1"/>
    <property type="molecule type" value="Genomic_DNA"/>
</dbReference>
<proteinExistence type="predicted"/>
<evidence type="ECO:0000313" key="1">
    <source>
        <dbReference type="EMBL" id="QGR26398.1"/>
    </source>
</evidence>
<protein>
    <submittedName>
        <fullName evidence="1">Uncharacterized protein</fullName>
    </submittedName>
</protein>